<dbReference type="CDD" id="cd10941">
    <property type="entry name" value="CE4_PuuE_HpPgdA_like_2"/>
    <property type="match status" value="1"/>
</dbReference>
<evidence type="ECO:0000313" key="2">
    <source>
        <dbReference type="EMBL" id="TKS56979.1"/>
    </source>
</evidence>
<dbReference type="EMBL" id="SWMU01000001">
    <property type="protein sequence ID" value="TKS56979.1"/>
    <property type="molecule type" value="Genomic_DNA"/>
</dbReference>
<dbReference type="GO" id="GO:0005975">
    <property type="term" value="P:carbohydrate metabolic process"/>
    <property type="evidence" value="ECO:0007669"/>
    <property type="project" value="InterPro"/>
</dbReference>
<name>A0A4U5TRT2_9FLAO</name>
<evidence type="ECO:0000313" key="3">
    <source>
        <dbReference type="Proteomes" id="UP000306552"/>
    </source>
</evidence>
<gene>
    <name evidence="2" type="ORF">FCN74_00725</name>
</gene>
<keyword evidence="3" id="KW-1185">Reference proteome</keyword>
<feature type="domain" description="NodB homology" evidence="1">
    <location>
        <begin position="23"/>
        <end position="281"/>
    </location>
</feature>
<comment type="caution">
    <text evidence="2">The sequence shown here is derived from an EMBL/GenBank/DDBJ whole genome shotgun (WGS) entry which is preliminary data.</text>
</comment>
<accession>A0A4U5TRT2</accession>
<sequence>MNILTFDIEEWFHVFENHNNTNETEWATFEKRLPYMIDSILSLLAKNKIKATFFCVGWIVREYPEIIKKIDDLGFEIGSHSDLHKLAYTLTPKEFDSDLKSSIDSIEQLISKKVISYRAPGFSITQDNLWAFDSLIKNGILYDSSVFPIERRFGGIKGMPSNKPFIIEKNGSILREFPMNSANIFGKQIVFSGGGFFRILPYQIIKSLVANSEYLMTYLHPRDFDNQQPFKSLTLSRHIKSRIGTKKSLAKLEKLLKNFEFVDVEQASKQVDWDKAEVFRF</sequence>
<dbReference type="GO" id="GO:0016810">
    <property type="term" value="F:hydrolase activity, acting on carbon-nitrogen (but not peptide) bonds"/>
    <property type="evidence" value="ECO:0007669"/>
    <property type="project" value="InterPro"/>
</dbReference>
<reference evidence="2 3" key="1">
    <citation type="submission" date="2019-04" db="EMBL/GenBank/DDBJ databases">
        <title>Psychroflexus halotolerans sp. nov., isolated from a marine solar saltern.</title>
        <authorList>
            <person name="Feng X."/>
        </authorList>
    </citation>
    <scope>NUCLEOTIDE SEQUENCE [LARGE SCALE GENOMIC DNA]</scope>
    <source>
        <strain evidence="2 3">WDS2C27</strain>
    </source>
</reference>
<dbReference type="PANTHER" id="PTHR47561">
    <property type="entry name" value="POLYSACCHARIDE DEACETYLASE FAMILY PROTEIN (AFU_ORTHOLOGUE AFUA_6G05030)"/>
    <property type="match status" value="1"/>
</dbReference>
<dbReference type="RefSeq" id="WP_138930683.1">
    <property type="nucleotide sequence ID" value="NZ_SWMU01000001.1"/>
</dbReference>
<dbReference type="PROSITE" id="PS51677">
    <property type="entry name" value="NODB"/>
    <property type="match status" value="1"/>
</dbReference>
<dbReference type="Proteomes" id="UP000306552">
    <property type="component" value="Unassembled WGS sequence"/>
</dbReference>
<dbReference type="AlphaFoldDB" id="A0A4U5TRT2"/>
<dbReference type="OrthoDB" id="9806342at2"/>
<dbReference type="Pfam" id="PF01522">
    <property type="entry name" value="Polysacc_deac_1"/>
    <property type="match status" value="1"/>
</dbReference>
<protein>
    <submittedName>
        <fullName evidence="2">DUF3473 domain-containing protein</fullName>
    </submittedName>
</protein>
<dbReference type="Pfam" id="PF11959">
    <property type="entry name" value="DUF3473"/>
    <property type="match status" value="1"/>
</dbReference>
<dbReference type="InterPro" id="IPR022560">
    <property type="entry name" value="DUF3473"/>
</dbReference>
<proteinExistence type="predicted"/>
<dbReference type="InterPro" id="IPR011330">
    <property type="entry name" value="Glyco_hydro/deAcase_b/a-brl"/>
</dbReference>
<evidence type="ECO:0000259" key="1">
    <source>
        <dbReference type="PROSITE" id="PS51677"/>
    </source>
</evidence>
<dbReference type="InterPro" id="IPR045235">
    <property type="entry name" value="PuuE_HpPgdA-like"/>
</dbReference>
<dbReference type="PANTHER" id="PTHR47561:SF1">
    <property type="entry name" value="POLYSACCHARIDE DEACETYLASE FAMILY PROTEIN (AFU_ORTHOLOGUE AFUA_6G05030)"/>
    <property type="match status" value="1"/>
</dbReference>
<dbReference type="SUPFAM" id="SSF88713">
    <property type="entry name" value="Glycoside hydrolase/deacetylase"/>
    <property type="match status" value="1"/>
</dbReference>
<dbReference type="Gene3D" id="3.20.20.370">
    <property type="entry name" value="Glycoside hydrolase/deacetylase"/>
    <property type="match status" value="1"/>
</dbReference>
<dbReference type="InterPro" id="IPR002509">
    <property type="entry name" value="NODB_dom"/>
</dbReference>
<organism evidence="2 3">
    <name type="scientific">Mesohalobacter halotolerans</name>
    <dbReference type="NCBI Taxonomy" id="1883405"/>
    <lineage>
        <taxon>Bacteria</taxon>
        <taxon>Pseudomonadati</taxon>
        <taxon>Bacteroidota</taxon>
        <taxon>Flavobacteriia</taxon>
        <taxon>Flavobacteriales</taxon>
        <taxon>Flavobacteriaceae</taxon>
        <taxon>Mesohalobacter</taxon>
    </lineage>
</organism>